<feature type="transmembrane region" description="Helical" evidence="2">
    <location>
        <begin position="6"/>
        <end position="30"/>
    </location>
</feature>
<feature type="region of interest" description="Disordered" evidence="1">
    <location>
        <begin position="183"/>
        <end position="241"/>
    </location>
</feature>
<dbReference type="PANTHER" id="PTHR15951">
    <property type="entry name" value="T-CELL RECEPTOR-ASSOCIATED TRANSMEMBRANE ADAPTER 1"/>
    <property type="match status" value="1"/>
</dbReference>
<evidence type="ECO:0000313" key="3">
    <source>
        <dbReference type="EMBL" id="KAL0994953.1"/>
    </source>
</evidence>
<comment type="caution">
    <text evidence="3">The sequence shown here is derived from an EMBL/GenBank/DDBJ whole genome shotgun (WGS) entry which is preliminary data.</text>
</comment>
<dbReference type="AlphaFoldDB" id="A0ABD0X6S9"/>
<accession>A0ABD0X6S9</accession>
<dbReference type="Pfam" id="PF15330">
    <property type="entry name" value="SIT"/>
    <property type="match status" value="1"/>
</dbReference>
<keyword evidence="2" id="KW-0472">Membrane</keyword>
<evidence type="ECO:0000256" key="2">
    <source>
        <dbReference type="SAM" id="Phobius"/>
    </source>
</evidence>
<keyword evidence="2" id="KW-1133">Transmembrane helix</keyword>
<sequence length="241" mass="28035">MEDTDCYVGLALLSLALLISICVNVILFFLRHKERKHRAVTEELLYPLHYAQQSAIISDEEEEHHLNLHHHLQQENPIYGNITSMSEVNCEAMCYEAMNLRRSRENKKPHQAVSQIQQPDINYASLDLDVGQKHRKKKRRYQQNQNQLAGGFLEVDMEVEASLPSRSSSPLASRNSIYLNSQQMALETDEKDRKWETARERGWERDMDWETGGEERGRDRGMRMEGEDDMTQNLDFGPSDI</sequence>
<evidence type="ECO:0000256" key="1">
    <source>
        <dbReference type="SAM" id="MobiDB-lite"/>
    </source>
</evidence>
<organism evidence="3 4">
    <name type="scientific">Umbra pygmaea</name>
    <name type="common">Eastern mudminnow</name>
    <dbReference type="NCBI Taxonomy" id="75934"/>
    <lineage>
        <taxon>Eukaryota</taxon>
        <taxon>Metazoa</taxon>
        <taxon>Chordata</taxon>
        <taxon>Craniata</taxon>
        <taxon>Vertebrata</taxon>
        <taxon>Euteleostomi</taxon>
        <taxon>Actinopterygii</taxon>
        <taxon>Neopterygii</taxon>
        <taxon>Teleostei</taxon>
        <taxon>Protacanthopterygii</taxon>
        <taxon>Esociformes</taxon>
        <taxon>Umbridae</taxon>
        <taxon>Umbra</taxon>
    </lineage>
</organism>
<name>A0ABD0X6S9_UMBPY</name>
<evidence type="ECO:0000313" key="4">
    <source>
        <dbReference type="Proteomes" id="UP001557470"/>
    </source>
</evidence>
<feature type="compositionally biased region" description="Basic and acidic residues" evidence="1">
    <location>
        <begin position="188"/>
        <end position="225"/>
    </location>
</feature>
<dbReference type="Proteomes" id="UP001557470">
    <property type="component" value="Unassembled WGS sequence"/>
</dbReference>
<keyword evidence="4" id="KW-1185">Reference proteome</keyword>
<proteinExistence type="predicted"/>
<keyword evidence="2" id="KW-0812">Transmembrane</keyword>
<gene>
    <name evidence="3" type="ORF">UPYG_G00129890</name>
</gene>
<dbReference type="PANTHER" id="PTHR15951:SF2">
    <property type="entry name" value="T-CELL RECEPTOR-ASSOCIATED TRANSMEMBRANE ADAPTER 1"/>
    <property type="match status" value="1"/>
</dbReference>
<reference evidence="3 4" key="1">
    <citation type="submission" date="2024-06" db="EMBL/GenBank/DDBJ databases">
        <authorList>
            <person name="Pan Q."/>
            <person name="Wen M."/>
            <person name="Jouanno E."/>
            <person name="Zahm M."/>
            <person name="Klopp C."/>
            <person name="Cabau C."/>
            <person name="Louis A."/>
            <person name="Berthelot C."/>
            <person name="Parey E."/>
            <person name="Roest Crollius H."/>
            <person name="Montfort J."/>
            <person name="Robinson-Rechavi M."/>
            <person name="Bouchez O."/>
            <person name="Lampietro C."/>
            <person name="Lopez Roques C."/>
            <person name="Donnadieu C."/>
            <person name="Postlethwait J."/>
            <person name="Bobe J."/>
            <person name="Verreycken H."/>
            <person name="Guiguen Y."/>
        </authorList>
    </citation>
    <scope>NUCLEOTIDE SEQUENCE [LARGE SCALE GENOMIC DNA]</scope>
    <source>
        <strain evidence="3">Up_M1</strain>
        <tissue evidence="3">Testis</tissue>
    </source>
</reference>
<protein>
    <submittedName>
        <fullName evidence="3">Uncharacterized protein</fullName>
    </submittedName>
</protein>
<dbReference type="InterPro" id="IPR020399">
    <property type="entry name" value="T-cell_rcpt-assoc_TM_adapter-1"/>
</dbReference>
<dbReference type="EMBL" id="JAGEUA010000003">
    <property type="protein sequence ID" value="KAL0994953.1"/>
    <property type="molecule type" value="Genomic_DNA"/>
</dbReference>